<name>A0A238KXN3_9RHOB</name>
<dbReference type="InterPro" id="IPR001054">
    <property type="entry name" value="A/G_cyclase"/>
</dbReference>
<dbReference type="InterPro" id="IPR013761">
    <property type="entry name" value="SAM/pointed_sf"/>
</dbReference>
<feature type="domain" description="Guanylate cyclase" evidence="4">
    <location>
        <begin position="83"/>
        <end position="210"/>
    </location>
</feature>
<reference evidence="6" key="1">
    <citation type="submission" date="2017-05" db="EMBL/GenBank/DDBJ databases">
        <authorList>
            <person name="Rodrigo-Torres L."/>
            <person name="Arahal R. D."/>
            <person name="Lucena T."/>
        </authorList>
    </citation>
    <scope>NUCLEOTIDE SEQUENCE [LARGE SCALE GENOMIC DNA]</scope>
    <source>
        <strain evidence="6">CECT 8715</strain>
    </source>
</reference>
<dbReference type="PROSITE" id="PS50125">
    <property type="entry name" value="GUANYLATE_CYCLASE_2"/>
    <property type="match status" value="1"/>
</dbReference>
<dbReference type="CDD" id="cd09487">
    <property type="entry name" value="SAM_superfamily"/>
    <property type="match status" value="1"/>
</dbReference>
<dbReference type="EMBL" id="FXYG01000004">
    <property type="protein sequence ID" value="SMX46816.1"/>
    <property type="molecule type" value="Genomic_DNA"/>
</dbReference>
<dbReference type="GO" id="GO:0005737">
    <property type="term" value="C:cytoplasm"/>
    <property type="evidence" value="ECO:0007669"/>
    <property type="project" value="TreeGrafter"/>
</dbReference>
<dbReference type="SMART" id="SM00454">
    <property type="entry name" value="SAM"/>
    <property type="match status" value="1"/>
</dbReference>
<organism evidence="5 6">
    <name type="scientific">Ruegeria arenilitoris</name>
    <dbReference type="NCBI Taxonomy" id="1173585"/>
    <lineage>
        <taxon>Bacteria</taxon>
        <taxon>Pseudomonadati</taxon>
        <taxon>Pseudomonadota</taxon>
        <taxon>Alphaproteobacteria</taxon>
        <taxon>Rhodobacterales</taxon>
        <taxon>Roseobacteraceae</taxon>
        <taxon>Ruegeria</taxon>
    </lineage>
</organism>
<accession>A0A238KXN3</accession>
<dbReference type="Pfam" id="PF13191">
    <property type="entry name" value="AAA_16"/>
    <property type="match status" value="1"/>
</dbReference>
<dbReference type="SMART" id="SM00044">
    <property type="entry name" value="CYCc"/>
    <property type="match status" value="1"/>
</dbReference>
<dbReference type="SUPFAM" id="SSF47769">
    <property type="entry name" value="SAM/Pointed domain"/>
    <property type="match status" value="1"/>
</dbReference>
<dbReference type="SUPFAM" id="SSF48452">
    <property type="entry name" value="TPR-like"/>
    <property type="match status" value="1"/>
</dbReference>
<keyword evidence="5" id="KW-0456">Lyase</keyword>
<evidence type="ECO:0000256" key="1">
    <source>
        <dbReference type="ARBA" id="ARBA00022741"/>
    </source>
</evidence>
<dbReference type="InterPro" id="IPR001660">
    <property type="entry name" value="SAM"/>
</dbReference>
<keyword evidence="2" id="KW-0067">ATP-binding</keyword>
<dbReference type="SUPFAM" id="SSF55073">
    <property type="entry name" value="Nucleotide cyclase"/>
    <property type="match status" value="1"/>
</dbReference>
<evidence type="ECO:0000256" key="2">
    <source>
        <dbReference type="ARBA" id="ARBA00022840"/>
    </source>
</evidence>
<dbReference type="PANTHER" id="PTHR16305">
    <property type="entry name" value="TESTICULAR SOLUBLE ADENYLYL CYCLASE"/>
    <property type="match status" value="1"/>
</dbReference>
<dbReference type="PROSITE" id="PS50105">
    <property type="entry name" value="SAM_DOMAIN"/>
    <property type="match status" value="1"/>
</dbReference>
<dbReference type="InterPro" id="IPR011990">
    <property type="entry name" value="TPR-like_helical_dom_sf"/>
</dbReference>
<dbReference type="Gene3D" id="3.30.70.1230">
    <property type="entry name" value="Nucleotide cyclase"/>
    <property type="match status" value="1"/>
</dbReference>
<feature type="domain" description="SAM" evidence="3">
    <location>
        <begin position="1"/>
        <end position="62"/>
    </location>
</feature>
<evidence type="ECO:0000313" key="6">
    <source>
        <dbReference type="Proteomes" id="UP000202485"/>
    </source>
</evidence>
<dbReference type="InterPro" id="IPR041664">
    <property type="entry name" value="AAA_16"/>
</dbReference>
<dbReference type="Gene3D" id="1.25.40.10">
    <property type="entry name" value="Tetratricopeptide repeat domain"/>
    <property type="match status" value="1"/>
</dbReference>
<dbReference type="Pfam" id="PF00536">
    <property type="entry name" value="SAM_1"/>
    <property type="match status" value="1"/>
</dbReference>
<dbReference type="OrthoDB" id="341967at2"/>
<dbReference type="CDD" id="cd07302">
    <property type="entry name" value="CHD"/>
    <property type="match status" value="1"/>
</dbReference>
<gene>
    <name evidence="5" type="primary">cyaA_7</name>
    <name evidence="5" type="ORF">RUA8715_02907</name>
</gene>
<dbReference type="PANTHER" id="PTHR16305:SF28">
    <property type="entry name" value="GUANYLATE CYCLASE DOMAIN-CONTAINING PROTEIN"/>
    <property type="match status" value="1"/>
</dbReference>
<evidence type="ECO:0000259" key="3">
    <source>
        <dbReference type="PROSITE" id="PS50105"/>
    </source>
</evidence>
<dbReference type="GO" id="GO:0005524">
    <property type="term" value="F:ATP binding"/>
    <property type="evidence" value="ECO:0007669"/>
    <property type="project" value="UniProtKB-KW"/>
</dbReference>
<dbReference type="GO" id="GO:0009190">
    <property type="term" value="P:cyclic nucleotide biosynthetic process"/>
    <property type="evidence" value="ECO:0007669"/>
    <property type="project" value="InterPro"/>
</dbReference>
<protein>
    <submittedName>
        <fullName evidence="5">Adenylate cyclase 1</fullName>
        <ecNumber evidence="5">4.6.1.1</ecNumber>
    </submittedName>
</protein>
<sequence>MTDIAAFLEKLGLSKYAPAFAAAEVALSDLVHLSEHDLIDLGLPLGPRRRLLAATARFAQDTAGDAVHTRRQGKIVAERRQLTVMFVDLVGSTAMSERLDPEDLGELVRRFKETCTTAVSKFGGHIACFMGDGAMIYFGYPHAQEDAASRAIEAGLQILDELPAIDRKEELQARIGIATGLVVVGTIYGDGLRENDVVMGRTPNLAARLQGLAEPNSLIISPSTRRLIGGAFRLKDSGRHVLKGFADEIQAWTVEGTARIERRFEINPEAGSGRLIGRSSEFRKLCAKWNEASHGAGQSVLISGEAGIGKSRLIEGLAHELQGQDILRLNFQCSPLHSSSALYPIVQQLERSAGFAPADTDAQKLDKLLPLLRYLTSERQRLIADLLSIDADDALGPLDLPPQVKLEKTLEAVTQQLVSMARSKPVLLLFEDAHWVDPTTLSLTDRVIERIRDLPVLIVVTARQGFDPSWGHHHNTLHIPLTRLSNAEVAEIVTDVAGGKPLPGPVCDLIAAKTDGIPLFVQEVTRGLLESGQLRLTEDGYVLRGPLPSLSVPSTLKDSLMERLDRLGMAKDVAQTGAVFGRRFSVALVAAVSMLPAASMQASLEQLAMAGIIQRPPDGAEDEYLFRHALIRDMAYDSLLRSERQVLHDQAAGVLLDQQPYLAQTQPEVLAQHYTLANRPEEAVTHWQNAGQRAIERSALSEALTHLSKALGLVSELPKSRDRDLREIDLQVLRAGVLRSTDGIAGEATGEAYSRLRELCRRARETERLFPVLNGLYAFHLVRAEYRLAGEVADQILDLAEVSGRTEHRMVGHRAMGAVQLHIGNLTDARAHLEQAWTLYDFKTHGKLAYVYGTDHAAITAGFLGVCYSLMGEPARARKVQAQALDWANELQHAHSVAQVLTYTCMVHLLHRDIDALIATVAPLEEISREHRLAFMSITARMWLGWARAHRTPDAEHIAALRQASDDWWSSGAGNYKSFFLSLIAELLVRAGGLKAAKQALTQAELWRKDTDEGWADAEVFRVRSLLDDHERKDPEPILKQAVSEARKCGASLFELRAAVALTRHVSKTVGKPGPWLSDALERFDPKADIPELLEARALLETIS</sequence>
<dbReference type="InterPro" id="IPR027417">
    <property type="entry name" value="P-loop_NTPase"/>
</dbReference>
<keyword evidence="6" id="KW-1185">Reference proteome</keyword>
<dbReference type="EC" id="4.6.1.1" evidence="5"/>
<dbReference type="SUPFAM" id="SSF52540">
    <property type="entry name" value="P-loop containing nucleoside triphosphate hydrolases"/>
    <property type="match status" value="1"/>
</dbReference>
<evidence type="ECO:0000313" key="5">
    <source>
        <dbReference type="EMBL" id="SMX46816.1"/>
    </source>
</evidence>
<dbReference type="AlphaFoldDB" id="A0A238KXN3"/>
<dbReference type="Pfam" id="PF00211">
    <property type="entry name" value="Guanylate_cyc"/>
    <property type="match status" value="1"/>
</dbReference>
<evidence type="ECO:0000259" key="4">
    <source>
        <dbReference type="PROSITE" id="PS50125"/>
    </source>
</evidence>
<dbReference type="Gene3D" id="1.10.150.50">
    <property type="entry name" value="Transcription Factor, Ets-1"/>
    <property type="match status" value="1"/>
</dbReference>
<dbReference type="Proteomes" id="UP000202485">
    <property type="component" value="Unassembled WGS sequence"/>
</dbReference>
<dbReference type="GO" id="GO:0035556">
    <property type="term" value="P:intracellular signal transduction"/>
    <property type="evidence" value="ECO:0007669"/>
    <property type="project" value="InterPro"/>
</dbReference>
<dbReference type="InterPro" id="IPR029787">
    <property type="entry name" value="Nucleotide_cyclase"/>
</dbReference>
<keyword evidence="1" id="KW-0547">Nucleotide-binding</keyword>
<dbReference type="Gene3D" id="3.40.50.300">
    <property type="entry name" value="P-loop containing nucleotide triphosphate hydrolases"/>
    <property type="match status" value="1"/>
</dbReference>
<proteinExistence type="predicted"/>
<dbReference type="RefSeq" id="WP_093964427.1">
    <property type="nucleotide sequence ID" value="NZ_FXYG01000004.1"/>
</dbReference>
<dbReference type="GO" id="GO:0004016">
    <property type="term" value="F:adenylate cyclase activity"/>
    <property type="evidence" value="ECO:0007669"/>
    <property type="project" value="UniProtKB-EC"/>
</dbReference>